<dbReference type="EMBL" id="OZ019904">
    <property type="protein sequence ID" value="CAK9198879.1"/>
    <property type="molecule type" value="Genomic_DNA"/>
</dbReference>
<sequence length="217" mass="25214">MAVALLQQTPWRVVVLSRGSTALFPSRIPLPHVLTRNPLHTGFASHTKEWRSCETRAGIHIDRRRHFDELWRRQEEGEAREAEAEVTCPIDCVREVRNLAEFERVLLNAESANQLVVVDFYNSSCGACKYILPRFIKLCKGGCGEECPVEHKKSIHFVKHNVHDEYDDLTDIAQFYSIRHVPLFSFFVDGCRVDQFSTRDQHRLEEYIFGLLAQYHE</sequence>
<feature type="domain" description="Thioredoxin" evidence="1">
    <location>
        <begin position="99"/>
        <end position="208"/>
    </location>
</feature>
<dbReference type="PANTHER" id="PTHR47912">
    <property type="entry name" value="THIOREDOXIN-LIKE 4, CHLOROPLASTIC"/>
    <property type="match status" value="1"/>
</dbReference>
<keyword evidence="3" id="KW-1185">Reference proteome</keyword>
<evidence type="ECO:0000259" key="1">
    <source>
        <dbReference type="Pfam" id="PF00085"/>
    </source>
</evidence>
<dbReference type="Proteomes" id="UP001497512">
    <property type="component" value="Chromosome 12"/>
</dbReference>
<accession>A0ABP0TKF4</accession>
<evidence type="ECO:0000313" key="2">
    <source>
        <dbReference type="EMBL" id="CAK9198879.1"/>
    </source>
</evidence>
<dbReference type="InterPro" id="IPR013766">
    <property type="entry name" value="Thioredoxin_domain"/>
</dbReference>
<dbReference type="InterPro" id="IPR044176">
    <property type="entry name" value="TRL4_chloroplastic"/>
</dbReference>
<name>A0ABP0TKF4_9BRYO</name>
<dbReference type="SUPFAM" id="SSF52833">
    <property type="entry name" value="Thioredoxin-like"/>
    <property type="match status" value="1"/>
</dbReference>
<dbReference type="InterPro" id="IPR036249">
    <property type="entry name" value="Thioredoxin-like_sf"/>
</dbReference>
<protein>
    <recommendedName>
        <fullName evidence="1">Thioredoxin domain-containing protein</fullName>
    </recommendedName>
</protein>
<dbReference type="Gene3D" id="3.40.30.10">
    <property type="entry name" value="Glutaredoxin"/>
    <property type="match status" value="1"/>
</dbReference>
<organism evidence="2 3">
    <name type="scientific">Sphagnum troendelagicum</name>
    <dbReference type="NCBI Taxonomy" id="128251"/>
    <lineage>
        <taxon>Eukaryota</taxon>
        <taxon>Viridiplantae</taxon>
        <taxon>Streptophyta</taxon>
        <taxon>Embryophyta</taxon>
        <taxon>Bryophyta</taxon>
        <taxon>Sphagnophytina</taxon>
        <taxon>Sphagnopsida</taxon>
        <taxon>Sphagnales</taxon>
        <taxon>Sphagnaceae</taxon>
        <taxon>Sphagnum</taxon>
    </lineage>
</organism>
<gene>
    <name evidence="2" type="ORF">CSSPTR1EN2_LOCUS4657</name>
</gene>
<evidence type="ECO:0000313" key="3">
    <source>
        <dbReference type="Proteomes" id="UP001497512"/>
    </source>
</evidence>
<dbReference type="Pfam" id="PF00085">
    <property type="entry name" value="Thioredoxin"/>
    <property type="match status" value="1"/>
</dbReference>
<dbReference type="PANTHER" id="PTHR47912:SF1">
    <property type="entry name" value="THIOREDOXIN-LIKE 4, CHLOROPLASTIC"/>
    <property type="match status" value="1"/>
</dbReference>
<proteinExistence type="predicted"/>
<reference evidence="2" key="1">
    <citation type="submission" date="2024-02" db="EMBL/GenBank/DDBJ databases">
        <authorList>
            <consortium name="ELIXIR-Norway"/>
            <consortium name="Elixir Norway"/>
        </authorList>
    </citation>
    <scope>NUCLEOTIDE SEQUENCE</scope>
</reference>
<dbReference type="CDD" id="cd02947">
    <property type="entry name" value="TRX_family"/>
    <property type="match status" value="1"/>
</dbReference>